<dbReference type="SUPFAM" id="SSF52058">
    <property type="entry name" value="L domain-like"/>
    <property type="match status" value="2"/>
</dbReference>
<protein>
    <submittedName>
        <fullName evidence="4">Disease resistance RPP13-like protein 1</fullName>
    </submittedName>
</protein>
<accession>A0A6I9U2H3</accession>
<dbReference type="RefSeq" id="XP_011091694.1">
    <property type="nucleotide sequence ID" value="XM_011093392.1"/>
</dbReference>
<evidence type="ECO:0000313" key="4">
    <source>
        <dbReference type="RefSeq" id="XP_011091694.1"/>
    </source>
</evidence>
<keyword evidence="3" id="KW-1185">Reference proteome</keyword>
<dbReference type="GeneID" id="105172053"/>
<feature type="domain" description="R13L1/DRL21-like LRR repeat region" evidence="2">
    <location>
        <begin position="28"/>
        <end position="157"/>
    </location>
</feature>
<dbReference type="InterPro" id="IPR056789">
    <property type="entry name" value="LRR_R13L1-DRL21"/>
</dbReference>
<dbReference type="KEGG" id="sind:105172053"/>
<sequence length="643" mass="72516">MPLHIGKLTCLRTLKFYNVGQENGRRVEELGLLKNLKGKLKIRNLEHVNDKEEAARARLCEKRNIHNLELVWSSSREGNNLSDEQVLEGLEPHSNIKSLTIKRFCGGYFPSWVMNATVSEVNRLDKLIELKLIDCKRCVEVPTLGHLPMLKILKLKGLRNVRLIGPWFYYPPSGINDRPPFPSLECFILKDMTSLVHWIEIFTNNGSEVVNPFPRLEFLKIRNCPIMRSIPSHDFPCLEKLEIDSVERGGLLLNKICSKSLSALTNLRLNDVSDLTYLPERLLFDSQHLSRLHITNCPSLIHLGLLRHNLRSLKEIYINSCNKLKSLRVLIGGELDDDDDVSVSSLRELTVASCQELTDFSSTMLDSSTSLVWLSVRNCRNLVSFPVESCRRMPHLNFLRISGCPNLRSFTRGVINCLSRLTGLAIGPFSEKEGFATLCEIIQAIQQLQSMKTLKLYGWPQFDSLPDQLQHLTTLSFLQLCNFGIEFLPEWFGNLSSLECLIITSCKRLCHLPSEEAMQRLTKLQRLFITGCPFLSERCKPDKTRPADDSEEHKISHIPNSRGTTICKELALHHTSVNGTLCSLSPGIPAIWCCTLGGLFENTPNEPAVGGPLLDLLERPLYPDRGGPVTTTPSPGRVPSIPP</sequence>
<gene>
    <name evidence="4" type="primary">LOC105172053</name>
</gene>
<dbReference type="AlphaFoldDB" id="A0A6I9U2H3"/>
<evidence type="ECO:0000256" key="1">
    <source>
        <dbReference type="SAM" id="MobiDB-lite"/>
    </source>
</evidence>
<organism evidence="3 4">
    <name type="scientific">Sesamum indicum</name>
    <name type="common">Oriental sesame</name>
    <name type="synonym">Sesamum orientale</name>
    <dbReference type="NCBI Taxonomy" id="4182"/>
    <lineage>
        <taxon>Eukaryota</taxon>
        <taxon>Viridiplantae</taxon>
        <taxon>Streptophyta</taxon>
        <taxon>Embryophyta</taxon>
        <taxon>Tracheophyta</taxon>
        <taxon>Spermatophyta</taxon>
        <taxon>Magnoliopsida</taxon>
        <taxon>eudicotyledons</taxon>
        <taxon>Gunneridae</taxon>
        <taxon>Pentapetalae</taxon>
        <taxon>asterids</taxon>
        <taxon>lamiids</taxon>
        <taxon>Lamiales</taxon>
        <taxon>Pedaliaceae</taxon>
        <taxon>Sesamum</taxon>
    </lineage>
</organism>
<dbReference type="Pfam" id="PF25019">
    <property type="entry name" value="LRR_R13L1-DRL21"/>
    <property type="match status" value="1"/>
</dbReference>
<dbReference type="InParanoid" id="A0A6I9U2H3"/>
<dbReference type="PANTHER" id="PTHR47186">
    <property type="entry name" value="LEUCINE-RICH REPEAT-CONTAINING PROTEIN 57"/>
    <property type="match status" value="1"/>
</dbReference>
<evidence type="ECO:0000259" key="2">
    <source>
        <dbReference type="Pfam" id="PF25019"/>
    </source>
</evidence>
<proteinExistence type="predicted"/>
<dbReference type="Gene3D" id="3.80.10.10">
    <property type="entry name" value="Ribonuclease Inhibitor"/>
    <property type="match status" value="3"/>
</dbReference>
<reference evidence="4" key="1">
    <citation type="submission" date="2025-08" db="UniProtKB">
        <authorList>
            <consortium name="RefSeq"/>
        </authorList>
    </citation>
    <scope>IDENTIFICATION</scope>
</reference>
<name>A0A6I9U2H3_SESIN</name>
<feature type="region of interest" description="Disordered" evidence="1">
    <location>
        <begin position="620"/>
        <end position="643"/>
    </location>
</feature>
<evidence type="ECO:0000313" key="3">
    <source>
        <dbReference type="Proteomes" id="UP000504604"/>
    </source>
</evidence>
<dbReference type="PANTHER" id="PTHR47186:SF19">
    <property type="entry name" value="LEUCINE-RICH REPEAT-CONTAINING PROTEIN 2"/>
    <property type="match status" value="1"/>
</dbReference>
<dbReference type="InterPro" id="IPR032675">
    <property type="entry name" value="LRR_dom_sf"/>
</dbReference>
<dbReference type="OrthoDB" id="1896560at2759"/>
<dbReference type="Proteomes" id="UP000504604">
    <property type="component" value="Linkage group LG10"/>
</dbReference>